<dbReference type="InterPro" id="IPR015868">
    <property type="entry name" value="Glutaminase"/>
</dbReference>
<dbReference type="GO" id="GO:0004359">
    <property type="term" value="F:glutaminase activity"/>
    <property type="evidence" value="ECO:0007669"/>
    <property type="project" value="UniProtKB-UniRule"/>
</dbReference>
<gene>
    <name evidence="6 7" type="primary">glsA</name>
    <name evidence="7" type="ORF">IAB67_05950</name>
</gene>
<dbReference type="EMBL" id="DVMR01000047">
    <property type="protein sequence ID" value="HIU43825.1"/>
    <property type="molecule type" value="Genomic_DNA"/>
</dbReference>
<evidence type="ECO:0000256" key="1">
    <source>
        <dbReference type="ARBA" id="ARBA00011076"/>
    </source>
</evidence>
<comment type="subunit">
    <text evidence="2 6">Homotetramer.</text>
</comment>
<keyword evidence="4 6" id="KW-0378">Hydrolase</keyword>
<dbReference type="PANTHER" id="PTHR12544:SF29">
    <property type="entry name" value="GLUTAMINASE"/>
    <property type="match status" value="1"/>
</dbReference>
<proteinExistence type="inferred from homology"/>
<comment type="similarity">
    <text evidence="1 6">Belongs to the glutaminase family.</text>
</comment>
<comment type="catalytic activity">
    <reaction evidence="5 6">
        <text>L-glutamine + H2O = L-glutamate + NH4(+)</text>
        <dbReference type="Rhea" id="RHEA:15889"/>
        <dbReference type="ChEBI" id="CHEBI:15377"/>
        <dbReference type="ChEBI" id="CHEBI:28938"/>
        <dbReference type="ChEBI" id="CHEBI:29985"/>
        <dbReference type="ChEBI" id="CHEBI:58359"/>
        <dbReference type="EC" id="3.5.1.2"/>
    </reaction>
</comment>
<dbReference type="SUPFAM" id="SSF56601">
    <property type="entry name" value="beta-lactamase/transpeptidase-like"/>
    <property type="match status" value="1"/>
</dbReference>
<reference evidence="7" key="1">
    <citation type="submission" date="2020-10" db="EMBL/GenBank/DDBJ databases">
        <authorList>
            <person name="Gilroy R."/>
        </authorList>
    </citation>
    <scope>NUCLEOTIDE SEQUENCE</scope>
    <source>
        <strain evidence="7">CHK191-8634</strain>
    </source>
</reference>
<name>A0A9D1LL77_9CLOT</name>
<dbReference type="EC" id="3.5.1.2" evidence="3 6"/>
<protein>
    <recommendedName>
        <fullName evidence="3 6">Glutaminase</fullName>
        <ecNumber evidence="3 6">3.5.1.2</ecNumber>
    </recommendedName>
</protein>
<reference evidence="7" key="2">
    <citation type="journal article" date="2021" name="PeerJ">
        <title>Extensive microbial diversity within the chicken gut microbiome revealed by metagenomics and culture.</title>
        <authorList>
            <person name="Gilroy R."/>
            <person name="Ravi A."/>
            <person name="Getino M."/>
            <person name="Pursley I."/>
            <person name="Horton D.L."/>
            <person name="Alikhan N.F."/>
            <person name="Baker D."/>
            <person name="Gharbi K."/>
            <person name="Hall N."/>
            <person name="Watson M."/>
            <person name="Adriaenssens E.M."/>
            <person name="Foster-Nyarko E."/>
            <person name="Jarju S."/>
            <person name="Secka A."/>
            <person name="Antonio M."/>
            <person name="Oren A."/>
            <person name="Chaudhuri R.R."/>
            <person name="La Ragione R."/>
            <person name="Hildebrand F."/>
            <person name="Pallen M.J."/>
        </authorList>
    </citation>
    <scope>NUCLEOTIDE SEQUENCE</scope>
    <source>
        <strain evidence="7">CHK191-8634</strain>
    </source>
</reference>
<dbReference type="FunFam" id="3.40.710.10:FF:000005">
    <property type="entry name" value="Glutaminase"/>
    <property type="match status" value="1"/>
</dbReference>
<feature type="binding site" evidence="6">
    <location>
        <position position="62"/>
    </location>
    <ligand>
        <name>substrate</name>
    </ligand>
</feature>
<dbReference type="AlphaFoldDB" id="A0A9D1LL77"/>
<evidence type="ECO:0000256" key="5">
    <source>
        <dbReference type="ARBA" id="ARBA00049534"/>
    </source>
</evidence>
<dbReference type="GO" id="GO:0006543">
    <property type="term" value="P:L-glutamine catabolic process"/>
    <property type="evidence" value="ECO:0007669"/>
    <property type="project" value="TreeGrafter"/>
</dbReference>
<feature type="binding site" evidence="6">
    <location>
        <position position="166"/>
    </location>
    <ligand>
        <name>substrate</name>
    </ligand>
</feature>
<accession>A0A9D1LL77</accession>
<evidence type="ECO:0000256" key="4">
    <source>
        <dbReference type="ARBA" id="ARBA00022801"/>
    </source>
</evidence>
<dbReference type="NCBIfam" id="TIGR03814">
    <property type="entry name" value="Gln_ase"/>
    <property type="match status" value="1"/>
</dbReference>
<dbReference type="Pfam" id="PF04960">
    <property type="entry name" value="Glutaminase"/>
    <property type="match status" value="1"/>
</dbReference>
<evidence type="ECO:0000256" key="3">
    <source>
        <dbReference type="ARBA" id="ARBA00012918"/>
    </source>
</evidence>
<feature type="binding site" evidence="6">
    <location>
        <position position="114"/>
    </location>
    <ligand>
        <name>substrate</name>
    </ligand>
</feature>
<feature type="binding site" evidence="6">
    <location>
        <position position="259"/>
    </location>
    <ligand>
        <name>substrate</name>
    </ligand>
</feature>
<dbReference type="Gene3D" id="3.40.710.10">
    <property type="entry name" value="DD-peptidase/beta-lactamase superfamily"/>
    <property type="match status" value="1"/>
</dbReference>
<evidence type="ECO:0000256" key="6">
    <source>
        <dbReference type="HAMAP-Rule" id="MF_00313"/>
    </source>
</evidence>
<keyword evidence="6" id="KW-0007">Acetylation</keyword>
<sequence>MDKSSIEELMRKNARHTAQGVVASYIPELKKQDPSLLGLCLMDTDGQTLSFGDDRSRFTVQSIVKVPVLLAALLDNSLERLFQKINISPTADGFNSIVSLETKSDKKPLNPFINSGAIAALSMVAGERPEDKFERVLALFRRIAQNPRIAVNEAVYRSEKETGDRNRALAYYMKSTGILECAVEPLLDAYFRLCSLEADCHDIAHLGCFLARNGVTAGGERLAEPGTCRLIKAVMATCGMYDGSGDFAAMVGIPAKSGVGGGIMGVVPGRCSVGVLGPALDEHGNSLAGIMLLHDLSELFDWSIY</sequence>
<comment type="caution">
    <text evidence="7">The sequence shown here is derived from an EMBL/GenBank/DDBJ whole genome shotgun (WGS) entry which is preliminary data.</text>
</comment>
<feature type="binding site" evidence="6">
    <location>
        <position position="241"/>
    </location>
    <ligand>
        <name>substrate</name>
    </ligand>
</feature>
<dbReference type="PANTHER" id="PTHR12544">
    <property type="entry name" value="GLUTAMINASE"/>
    <property type="match status" value="1"/>
</dbReference>
<feature type="binding site" evidence="6">
    <location>
        <position position="190"/>
    </location>
    <ligand>
        <name>substrate</name>
    </ligand>
</feature>
<dbReference type="HAMAP" id="MF_00313">
    <property type="entry name" value="Glutaminase"/>
    <property type="match status" value="1"/>
</dbReference>
<evidence type="ECO:0000313" key="8">
    <source>
        <dbReference type="Proteomes" id="UP000824073"/>
    </source>
</evidence>
<dbReference type="Proteomes" id="UP000824073">
    <property type="component" value="Unassembled WGS sequence"/>
</dbReference>
<feature type="binding site" evidence="6">
    <location>
        <position position="159"/>
    </location>
    <ligand>
        <name>substrate</name>
    </ligand>
</feature>
<evidence type="ECO:0000313" key="7">
    <source>
        <dbReference type="EMBL" id="HIU43825.1"/>
    </source>
</evidence>
<evidence type="ECO:0000256" key="2">
    <source>
        <dbReference type="ARBA" id="ARBA00011881"/>
    </source>
</evidence>
<dbReference type="InterPro" id="IPR012338">
    <property type="entry name" value="Beta-lactam/transpept-like"/>
</dbReference>
<dbReference type="GO" id="GO:0006537">
    <property type="term" value="P:glutamate biosynthetic process"/>
    <property type="evidence" value="ECO:0007669"/>
    <property type="project" value="TreeGrafter"/>
</dbReference>
<organism evidence="7 8">
    <name type="scientific">Candidatus Ventrousia excrementavium</name>
    <dbReference type="NCBI Taxonomy" id="2840961"/>
    <lineage>
        <taxon>Bacteria</taxon>
        <taxon>Bacillati</taxon>
        <taxon>Bacillota</taxon>
        <taxon>Clostridia</taxon>
        <taxon>Eubacteriales</taxon>
        <taxon>Clostridiaceae</taxon>
        <taxon>Clostridiaceae incertae sedis</taxon>
        <taxon>Candidatus Ventrousia</taxon>
    </lineage>
</organism>